<keyword evidence="8 13" id="KW-0378">Hydrolase</keyword>
<dbReference type="InterPro" id="IPR000073">
    <property type="entry name" value="AB_hydrolase_1"/>
</dbReference>
<comment type="catalytic activity">
    <reaction evidence="1">
        <text>Release of N-terminal proline from a peptide.</text>
        <dbReference type="EC" id="3.4.11.5"/>
    </reaction>
</comment>
<keyword evidence="14" id="KW-1185">Reference proteome</keyword>
<evidence type="ECO:0000256" key="10">
    <source>
        <dbReference type="SAM" id="MobiDB-lite"/>
    </source>
</evidence>
<keyword evidence="7" id="KW-0645">Protease</keyword>
<gene>
    <name evidence="13" type="ORF">GNZ18_03955</name>
</gene>
<dbReference type="SUPFAM" id="SSF53474">
    <property type="entry name" value="alpha/beta-Hydrolases"/>
    <property type="match status" value="1"/>
</dbReference>
<feature type="domain" description="AB hydrolase-1" evidence="12">
    <location>
        <begin position="146"/>
        <end position="403"/>
    </location>
</feature>
<evidence type="ECO:0000256" key="9">
    <source>
        <dbReference type="ARBA" id="ARBA00029605"/>
    </source>
</evidence>
<dbReference type="EMBL" id="WOFH01000001">
    <property type="protein sequence ID" value="MUN35753.1"/>
    <property type="molecule type" value="Genomic_DNA"/>
</dbReference>
<keyword evidence="6" id="KW-0963">Cytoplasm</keyword>
<feature type="transmembrane region" description="Helical" evidence="11">
    <location>
        <begin position="49"/>
        <end position="71"/>
    </location>
</feature>
<evidence type="ECO:0000256" key="3">
    <source>
        <dbReference type="ARBA" id="ARBA00010088"/>
    </source>
</evidence>
<dbReference type="InterPro" id="IPR005944">
    <property type="entry name" value="Pro_iminopeptidase"/>
</dbReference>
<evidence type="ECO:0000259" key="12">
    <source>
        <dbReference type="Pfam" id="PF00561"/>
    </source>
</evidence>
<dbReference type="RefSeq" id="WP_156214638.1">
    <property type="nucleotide sequence ID" value="NZ_WOFH01000001.1"/>
</dbReference>
<dbReference type="PRINTS" id="PR00793">
    <property type="entry name" value="PROAMNOPTASE"/>
</dbReference>
<dbReference type="InterPro" id="IPR002410">
    <property type="entry name" value="Peptidase_S33"/>
</dbReference>
<dbReference type="Pfam" id="PF00561">
    <property type="entry name" value="Abhydrolase_1"/>
    <property type="match status" value="1"/>
</dbReference>
<dbReference type="InterPro" id="IPR029058">
    <property type="entry name" value="AB_hydrolase_fold"/>
</dbReference>
<feature type="region of interest" description="Disordered" evidence="10">
    <location>
        <begin position="136"/>
        <end position="155"/>
    </location>
</feature>
<comment type="subcellular location">
    <subcellularLocation>
        <location evidence="2">Cytoplasm</location>
    </subcellularLocation>
</comment>
<dbReference type="AlphaFoldDB" id="A0A7K1KUD8"/>
<feature type="transmembrane region" description="Helical" evidence="11">
    <location>
        <begin position="83"/>
        <end position="105"/>
    </location>
</feature>
<name>A0A7K1KUD8_9ACTN</name>
<keyword evidence="11" id="KW-1133">Transmembrane helix</keyword>
<evidence type="ECO:0000256" key="6">
    <source>
        <dbReference type="ARBA" id="ARBA00022490"/>
    </source>
</evidence>
<evidence type="ECO:0000313" key="14">
    <source>
        <dbReference type="Proteomes" id="UP000432015"/>
    </source>
</evidence>
<dbReference type="EC" id="3.4.11.5" evidence="4"/>
<keyword evidence="11" id="KW-0812">Transmembrane</keyword>
<keyword evidence="11" id="KW-0472">Membrane</keyword>
<accession>A0A7K1KUD8</accession>
<evidence type="ECO:0000313" key="13">
    <source>
        <dbReference type="EMBL" id="MUN35753.1"/>
    </source>
</evidence>
<dbReference type="GO" id="GO:0005737">
    <property type="term" value="C:cytoplasm"/>
    <property type="evidence" value="ECO:0007669"/>
    <property type="project" value="UniProtKB-SubCell"/>
</dbReference>
<evidence type="ECO:0000256" key="7">
    <source>
        <dbReference type="ARBA" id="ARBA00022670"/>
    </source>
</evidence>
<dbReference type="Gene3D" id="3.40.50.1820">
    <property type="entry name" value="alpha/beta hydrolase"/>
    <property type="match status" value="1"/>
</dbReference>
<dbReference type="GO" id="GO:0006508">
    <property type="term" value="P:proteolysis"/>
    <property type="evidence" value="ECO:0007669"/>
    <property type="project" value="UniProtKB-KW"/>
</dbReference>
<sequence>MISTQAPQTRAPGSLPRRLGGGALVLTGALLAPPAAIAAFLLAAAANAPLPACAAAALSASALVAGAVAHLGGRLARTRRRGLLALLVAASMTGIVAVAGHLLVFRPLGFTAAPLPAQDTRYWQLSTGSRIAYTRTPAHGRPRPEPVVRLHGGPGTPGVGPDDLDRALAASGFDVYTYDQLGSGRSQRLADPRGYTVARQVADLEAIRRRIGAGRLVLAGSSWGATLAAAYLAAHPGNVARVVFTSPGALWAPEWEKSGEGEIWDRLSPAQRERMDDLENRPQLVAWSLLMAVNPRSAHALLPDADLDPLFDELLSSVGSAATCHPGRPLHEAVSRSGFYSNQMTSEDALKAPDPRPALRRAAAPALILRGQCEFKRWEIAREYRDAIPGARLVQVPGAGHVIDAERPELYRDTVVAFLTGRPLPLPPYTGQAAPR</sequence>
<dbReference type="PANTHER" id="PTHR43722:SF1">
    <property type="entry name" value="PROLINE IMINOPEPTIDASE"/>
    <property type="match status" value="1"/>
</dbReference>
<evidence type="ECO:0000256" key="4">
    <source>
        <dbReference type="ARBA" id="ARBA00012568"/>
    </source>
</evidence>
<evidence type="ECO:0000256" key="5">
    <source>
        <dbReference type="ARBA" id="ARBA00022438"/>
    </source>
</evidence>
<comment type="caution">
    <text evidence="13">The sequence shown here is derived from an EMBL/GenBank/DDBJ whole genome shotgun (WGS) entry which is preliminary data.</text>
</comment>
<dbReference type="PANTHER" id="PTHR43722">
    <property type="entry name" value="PROLINE IMINOPEPTIDASE"/>
    <property type="match status" value="1"/>
</dbReference>
<keyword evidence="5" id="KW-0031">Aminopeptidase</keyword>
<evidence type="ECO:0000256" key="11">
    <source>
        <dbReference type="SAM" id="Phobius"/>
    </source>
</evidence>
<reference evidence="13 14" key="1">
    <citation type="submission" date="2019-11" db="EMBL/GenBank/DDBJ databases">
        <authorList>
            <person name="Cao P."/>
        </authorList>
    </citation>
    <scope>NUCLEOTIDE SEQUENCE [LARGE SCALE GENOMIC DNA]</scope>
    <source>
        <strain evidence="13 14">NEAU-AAG5</strain>
    </source>
</reference>
<dbReference type="GO" id="GO:0004177">
    <property type="term" value="F:aminopeptidase activity"/>
    <property type="evidence" value="ECO:0007669"/>
    <property type="project" value="UniProtKB-KW"/>
</dbReference>
<organism evidence="13 14">
    <name type="scientific">Actinomadura litoris</name>
    <dbReference type="NCBI Taxonomy" id="2678616"/>
    <lineage>
        <taxon>Bacteria</taxon>
        <taxon>Bacillati</taxon>
        <taxon>Actinomycetota</taxon>
        <taxon>Actinomycetes</taxon>
        <taxon>Streptosporangiales</taxon>
        <taxon>Thermomonosporaceae</taxon>
        <taxon>Actinomadura</taxon>
    </lineage>
</organism>
<comment type="similarity">
    <text evidence="3">Belongs to the peptidase S33 family.</text>
</comment>
<evidence type="ECO:0000256" key="8">
    <source>
        <dbReference type="ARBA" id="ARBA00022801"/>
    </source>
</evidence>
<protein>
    <recommendedName>
        <fullName evidence="4">prolyl aminopeptidase</fullName>
        <ecNumber evidence="4">3.4.11.5</ecNumber>
    </recommendedName>
    <alternativeName>
        <fullName evidence="9">Prolyl aminopeptidase</fullName>
    </alternativeName>
</protein>
<feature type="transmembrane region" description="Helical" evidence="11">
    <location>
        <begin position="21"/>
        <end position="43"/>
    </location>
</feature>
<proteinExistence type="inferred from homology"/>
<evidence type="ECO:0000256" key="1">
    <source>
        <dbReference type="ARBA" id="ARBA00001585"/>
    </source>
</evidence>
<dbReference type="Proteomes" id="UP000432015">
    <property type="component" value="Unassembled WGS sequence"/>
</dbReference>
<evidence type="ECO:0000256" key="2">
    <source>
        <dbReference type="ARBA" id="ARBA00004496"/>
    </source>
</evidence>